<accession>A0A975L7V6</accession>
<proteinExistence type="predicted"/>
<dbReference type="Pfam" id="PF20060">
    <property type="entry name" value="DUF6459"/>
    <property type="match status" value="1"/>
</dbReference>
<dbReference type="EMBL" id="CP074402">
    <property type="protein sequence ID" value="QVJ00136.1"/>
    <property type="molecule type" value="Genomic_DNA"/>
</dbReference>
<organism evidence="1 2">
    <name type="scientific">Nocardiopsis eucommiae</name>
    <dbReference type="NCBI Taxonomy" id="2831970"/>
    <lineage>
        <taxon>Bacteria</taxon>
        <taxon>Bacillati</taxon>
        <taxon>Actinomycetota</taxon>
        <taxon>Actinomycetes</taxon>
        <taxon>Streptosporangiales</taxon>
        <taxon>Nocardiopsidaceae</taxon>
        <taxon>Nocardiopsis</taxon>
    </lineage>
</organism>
<evidence type="ECO:0000313" key="1">
    <source>
        <dbReference type="EMBL" id="QVJ00136.1"/>
    </source>
</evidence>
<protein>
    <submittedName>
        <fullName evidence="1">Uncharacterized protein</fullName>
    </submittedName>
</protein>
<gene>
    <name evidence="1" type="ORF">KGD82_14760</name>
</gene>
<keyword evidence="2" id="KW-1185">Reference proteome</keyword>
<dbReference type="KEGG" id="nec:KGD82_14760"/>
<dbReference type="Proteomes" id="UP000682416">
    <property type="component" value="Chromosome"/>
</dbReference>
<dbReference type="InterPro" id="IPR045596">
    <property type="entry name" value="DUF6459"/>
</dbReference>
<dbReference type="AlphaFoldDB" id="A0A975L7V6"/>
<name>A0A975L7V6_9ACTN</name>
<reference evidence="1" key="1">
    <citation type="submission" date="2021-05" db="EMBL/GenBank/DDBJ databases">
        <authorList>
            <person name="Kaiqin L."/>
            <person name="Jian G."/>
        </authorList>
    </citation>
    <scope>NUCLEOTIDE SEQUENCE</scope>
    <source>
        <strain evidence="1">HDS5</strain>
    </source>
</reference>
<evidence type="ECO:0000313" key="2">
    <source>
        <dbReference type="Proteomes" id="UP000682416"/>
    </source>
</evidence>
<dbReference type="RefSeq" id="WP_378736520.1">
    <property type="nucleotide sequence ID" value="NZ_CBDRIY010000011.1"/>
</dbReference>
<sequence>MSHASHGHPCRQRLCSRATANPWRPVRTPARTPRGGMTTGRCAASPLAGHRTPGDVHRLAQQMAEVLVGRRAPEVLRDHVTVPVREELRRLRGTVDCAMAPRLTRVFHQPLGAGGMEASAVIACDSRTRVFAFRLRREGDRWVCTRLETDRTG</sequence>